<proteinExistence type="predicted"/>
<organism evidence="1">
    <name type="scientific">Trypanosoma vivax (strain Y486)</name>
    <dbReference type="NCBI Taxonomy" id="1055687"/>
    <lineage>
        <taxon>Eukaryota</taxon>
        <taxon>Discoba</taxon>
        <taxon>Euglenozoa</taxon>
        <taxon>Kinetoplastea</taxon>
        <taxon>Metakinetoplastina</taxon>
        <taxon>Trypanosomatida</taxon>
        <taxon>Trypanosomatidae</taxon>
        <taxon>Trypanosoma</taxon>
        <taxon>Duttonella</taxon>
    </lineage>
</organism>
<dbReference type="EMBL" id="HE573026">
    <property type="protein sequence ID" value="CCC52451.1"/>
    <property type="molecule type" value="Genomic_DNA"/>
</dbReference>
<gene>
    <name evidence="1" type="ORF">TVY486_1014940</name>
</gene>
<reference evidence="1" key="1">
    <citation type="journal article" date="2012" name="Proc. Natl. Acad. Sci. U.S.A.">
        <title>Antigenic diversity is generated by distinct evolutionary mechanisms in African trypanosome species.</title>
        <authorList>
            <person name="Jackson A.P."/>
            <person name="Berry A."/>
            <person name="Aslett M."/>
            <person name="Allison H.C."/>
            <person name="Burton P."/>
            <person name="Vavrova-Anderson J."/>
            <person name="Brown R."/>
            <person name="Browne H."/>
            <person name="Corton N."/>
            <person name="Hauser H."/>
            <person name="Gamble J."/>
            <person name="Gilderthorp R."/>
            <person name="Marcello L."/>
            <person name="McQuillan J."/>
            <person name="Otto T.D."/>
            <person name="Quail M.A."/>
            <person name="Sanders M.J."/>
            <person name="van Tonder A."/>
            <person name="Ginger M.L."/>
            <person name="Field M.C."/>
            <person name="Barry J.D."/>
            <person name="Hertz-Fowler C."/>
            <person name="Berriman M."/>
        </authorList>
    </citation>
    <scope>NUCLEOTIDE SEQUENCE</scope>
    <source>
        <strain evidence="1">Y486</strain>
    </source>
</reference>
<sequence length="553" mass="62146">MGGKYRRLRDAARERRARVNTTGDQFRKAIRNFQEMLRERMAQHEEEAFTARALFKMRHAREQRRFHEKHVQSVANELHTSDTQDEQQFLADQQKLQEEHEEELRKVLPLAFLDEETSAVLSLTFASMLENNLNRVARRSAGIRKTGVCCKEIGAASDPSVSLSRVSKLVSEEAKQYKLLNTDVPLGLMSTSPTPEENDDTLLASFNEQLRGSSARSNITEQDMVSSLSSSPSVLLFFSGVTTRGAADFARIAFLSNMQSRRERREEYVSVLADQRNFTPETNSSELIKKEMDRISAEEKRDEEETKTFLAVYDLLISRISDMETVHPGGVGAAALAGEASNPCDPGSIGVGMGKAGHGATWCHPAEFMRKVRHQSFVSRCKMFARYHKSDGADTEDHCDSLGDHVSELDELKIQKEVFDWVTITLDGDGMKNGGSELERMAESYMWPRHVEENIPHVMYGEVIPSFRCVQYQHNSAGSSRVAAINSDDVSFTKDGCPAEVYPEGNADEPPSSAKDVSIFRMPSSASKVWLKVNSMGEFTADRVRFLQCRFPL</sequence>
<evidence type="ECO:0000313" key="1">
    <source>
        <dbReference type="EMBL" id="CCC52451.1"/>
    </source>
</evidence>
<dbReference type="AlphaFoldDB" id="G0U4T6"/>
<protein>
    <submittedName>
        <fullName evidence="1">Uncharacterized protein</fullName>
    </submittedName>
</protein>
<dbReference type="OMA" id="AESYMWP"/>
<dbReference type="VEuPathDB" id="TriTrypDB:TvY486_1014940"/>
<name>G0U4T6_TRYVY</name>
<accession>G0U4T6</accession>